<keyword evidence="1" id="KW-1185">Reference proteome</keyword>
<dbReference type="Proteomes" id="UP000887574">
    <property type="component" value="Unplaced"/>
</dbReference>
<evidence type="ECO:0000313" key="1">
    <source>
        <dbReference type="Proteomes" id="UP000887574"/>
    </source>
</evidence>
<protein>
    <submittedName>
        <fullName evidence="2">Uncharacterized protein</fullName>
    </submittedName>
</protein>
<dbReference type="WBParaSite" id="jg10061">
    <property type="protein sequence ID" value="jg10061"/>
    <property type="gene ID" value="jg10061"/>
</dbReference>
<sequence length="66" mass="7321">MMNMAMMKQGEEEQTIGMQHATHWPAAFVGRSSTCISFMEGVAHTSFVIDLDLQGNSGQEGEQNWT</sequence>
<dbReference type="AlphaFoldDB" id="A0A915CM19"/>
<proteinExistence type="predicted"/>
<reference evidence="2" key="1">
    <citation type="submission" date="2022-11" db="UniProtKB">
        <authorList>
            <consortium name="WormBaseParasite"/>
        </authorList>
    </citation>
    <scope>IDENTIFICATION</scope>
</reference>
<evidence type="ECO:0000313" key="2">
    <source>
        <dbReference type="WBParaSite" id="jg10061"/>
    </source>
</evidence>
<organism evidence="1 2">
    <name type="scientific">Ditylenchus dipsaci</name>
    <dbReference type="NCBI Taxonomy" id="166011"/>
    <lineage>
        <taxon>Eukaryota</taxon>
        <taxon>Metazoa</taxon>
        <taxon>Ecdysozoa</taxon>
        <taxon>Nematoda</taxon>
        <taxon>Chromadorea</taxon>
        <taxon>Rhabditida</taxon>
        <taxon>Tylenchina</taxon>
        <taxon>Tylenchomorpha</taxon>
        <taxon>Sphaerularioidea</taxon>
        <taxon>Anguinidae</taxon>
        <taxon>Anguininae</taxon>
        <taxon>Ditylenchus</taxon>
    </lineage>
</organism>
<name>A0A915CM19_9BILA</name>
<accession>A0A915CM19</accession>